<dbReference type="InterPro" id="IPR012340">
    <property type="entry name" value="NA-bd_OB-fold"/>
</dbReference>
<evidence type="ECO:0000256" key="4">
    <source>
        <dbReference type="ARBA" id="ARBA00034003"/>
    </source>
</evidence>
<comment type="similarity">
    <text evidence="1">Belongs to the ATP-dependent DNA ligase family.</text>
</comment>
<dbReference type="Pfam" id="PF04679">
    <property type="entry name" value="DNA_ligase_A_C"/>
    <property type="match status" value="1"/>
</dbReference>
<dbReference type="NCBIfam" id="TIGR02779">
    <property type="entry name" value="NHEJ_ligase_lig"/>
    <property type="match status" value="1"/>
</dbReference>
<dbReference type="CDD" id="cd07906">
    <property type="entry name" value="Adenylation_DNA_ligase_LigD_LigC"/>
    <property type="match status" value="1"/>
</dbReference>
<dbReference type="PANTHER" id="PTHR45674">
    <property type="entry name" value="DNA LIGASE 1/3 FAMILY MEMBER"/>
    <property type="match status" value="1"/>
</dbReference>
<dbReference type="AlphaFoldDB" id="A0A3A5KJ62"/>
<dbReference type="GO" id="GO:0003910">
    <property type="term" value="F:DNA ligase (ATP) activity"/>
    <property type="evidence" value="ECO:0007669"/>
    <property type="project" value="UniProtKB-EC"/>
</dbReference>
<dbReference type="GO" id="GO:0006310">
    <property type="term" value="P:DNA recombination"/>
    <property type="evidence" value="ECO:0007669"/>
    <property type="project" value="InterPro"/>
</dbReference>
<organism evidence="6 7">
    <name type="scientific">Mesorhizobium waimense</name>
    <dbReference type="NCBI Taxonomy" id="1300307"/>
    <lineage>
        <taxon>Bacteria</taxon>
        <taxon>Pseudomonadati</taxon>
        <taxon>Pseudomonadota</taxon>
        <taxon>Alphaproteobacteria</taxon>
        <taxon>Hyphomicrobiales</taxon>
        <taxon>Phyllobacteriaceae</taxon>
        <taxon>Mesorhizobium</taxon>
    </lineage>
</organism>
<reference evidence="6 7" key="1">
    <citation type="submission" date="2018-09" db="EMBL/GenBank/DDBJ databases">
        <title>Mesorhizobium carmichaelinearum sp. nov. isolated from Carmichaelinea spp. root nodules in New Zealand.</title>
        <authorList>
            <person name="De Meyer S.E."/>
        </authorList>
    </citation>
    <scope>NUCLEOTIDE SEQUENCE [LARGE SCALE GENOMIC DNA]</scope>
    <source>
        <strain evidence="6 7">ICMP19557</strain>
    </source>
</reference>
<dbReference type="InterPro" id="IPR050191">
    <property type="entry name" value="ATP-dep_DNA_ligase"/>
</dbReference>
<proteinExistence type="inferred from homology"/>
<dbReference type="OrthoDB" id="9802472at2"/>
<dbReference type="PROSITE" id="PS50160">
    <property type="entry name" value="DNA_LIGASE_A3"/>
    <property type="match status" value="1"/>
</dbReference>
<dbReference type="Proteomes" id="UP000272706">
    <property type="component" value="Unassembled WGS sequence"/>
</dbReference>
<dbReference type="Gene3D" id="3.30.1490.70">
    <property type="match status" value="1"/>
</dbReference>
<dbReference type="Gene3D" id="2.40.50.140">
    <property type="entry name" value="Nucleic acid-binding proteins"/>
    <property type="match status" value="1"/>
</dbReference>
<protein>
    <recommendedName>
        <fullName evidence="2">DNA ligase (ATP)</fullName>
        <ecNumber evidence="2">6.5.1.1</ecNumber>
    </recommendedName>
</protein>
<evidence type="ECO:0000256" key="2">
    <source>
        <dbReference type="ARBA" id="ARBA00012727"/>
    </source>
</evidence>
<dbReference type="EC" id="6.5.1.1" evidence="2"/>
<dbReference type="Pfam" id="PF01068">
    <property type="entry name" value="DNA_ligase_A_M"/>
    <property type="match status" value="1"/>
</dbReference>
<dbReference type="RefSeq" id="WP_120017239.1">
    <property type="nucleotide sequence ID" value="NZ_QZWZ01000026.1"/>
</dbReference>
<evidence type="ECO:0000256" key="1">
    <source>
        <dbReference type="ARBA" id="ARBA00007572"/>
    </source>
</evidence>
<dbReference type="GO" id="GO:0005524">
    <property type="term" value="F:ATP binding"/>
    <property type="evidence" value="ECO:0007669"/>
    <property type="project" value="InterPro"/>
</dbReference>
<dbReference type="SUPFAM" id="SSF56091">
    <property type="entry name" value="DNA ligase/mRNA capping enzyme, catalytic domain"/>
    <property type="match status" value="1"/>
</dbReference>
<keyword evidence="7" id="KW-1185">Reference proteome</keyword>
<dbReference type="EMBL" id="QZWZ01000026">
    <property type="protein sequence ID" value="RJT32589.1"/>
    <property type="molecule type" value="Genomic_DNA"/>
</dbReference>
<dbReference type="InterPro" id="IPR012309">
    <property type="entry name" value="DNA_ligase_ATP-dep_C"/>
</dbReference>
<evidence type="ECO:0000259" key="5">
    <source>
        <dbReference type="PROSITE" id="PS50160"/>
    </source>
</evidence>
<dbReference type="InterPro" id="IPR012310">
    <property type="entry name" value="DNA_ligase_ATP-dep_cent"/>
</dbReference>
<name>A0A3A5KJ62_9HYPH</name>
<keyword evidence="3 6" id="KW-0436">Ligase</keyword>
<evidence type="ECO:0000313" key="6">
    <source>
        <dbReference type="EMBL" id="RJT32589.1"/>
    </source>
</evidence>
<comment type="caution">
    <text evidence="6">The sequence shown here is derived from an EMBL/GenBank/DDBJ whole genome shotgun (WGS) entry which is preliminary data.</text>
</comment>
<sequence>MKWARRTTSARDRPSIAAGVIPPLLPTLVDRVPQGPDWLHEIKWDGYRIGVYLDKGKVKILTRNLHDWTVRFPTIVAAVAELDATDAIIDGEAFVADDKGLSHFSSLQRALGRGGRRQDIMLAVFDLLKIDGEDLRDRPLVDRRKALVNLLGETPPNGIVLSDEISGGSDILAQVCQFGFEGIVSKLRVSPYRSGRRQEWVKTKCVLSDEFIVIGYEPGNSYGGLGSVLLANVEDGNLVFAGGVGTGFNARTGTDMIRRLKATEAEKSTIPGLKVKGAIWTRPEIVVDVEYRGWTEDHQLRHPSFKGIREDRSVDEFL</sequence>
<gene>
    <name evidence="6" type="ORF">D3227_26590</name>
</gene>
<dbReference type="Gene3D" id="3.30.470.30">
    <property type="entry name" value="DNA ligase/mRNA capping enzyme"/>
    <property type="match status" value="1"/>
</dbReference>
<dbReference type="PANTHER" id="PTHR45674:SF4">
    <property type="entry name" value="DNA LIGASE 1"/>
    <property type="match status" value="1"/>
</dbReference>
<accession>A0A3A5KJ62</accession>
<dbReference type="CDD" id="cd07971">
    <property type="entry name" value="OBF_DNA_ligase_LigD"/>
    <property type="match status" value="1"/>
</dbReference>
<feature type="domain" description="ATP-dependent DNA ligase family profile" evidence="5">
    <location>
        <begin position="122"/>
        <end position="234"/>
    </location>
</feature>
<dbReference type="GO" id="GO:0006281">
    <property type="term" value="P:DNA repair"/>
    <property type="evidence" value="ECO:0007669"/>
    <property type="project" value="InterPro"/>
</dbReference>
<dbReference type="InterPro" id="IPR014146">
    <property type="entry name" value="LigD_ligase_dom"/>
</dbReference>
<dbReference type="SUPFAM" id="SSF50249">
    <property type="entry name" value="Nucleic acid-binding proteins"/>
    <property type="match status" value="1"/>
</dbReference>
<comment type="catalytic activity">
    <reaction evidence="4">
        <text>ATP + (deoxyribonucleotide)n-3'-hydroxyl + 5'-phospho-(deoxyribonucleotide)m = (deoxyribonucleotide)n+m + AMP + diphosphate.</text>
        <dbReference type="EC" id="6.5.1.1"/>
    </reaction>
</comment>
<evidence type="ECO:0000313" key="7">
    <source>
        <dbReference type="Proteomes" id="UP000272706"/>
    </source>
</evidence>
<evidence type="ECO:0000256" key="3">
    <source>
        <dbReference type="ARBA" id="ARBA00022598"/>
    </source>
</evidence>